<feature type="region of interest" description="Disordered" evidence="1">
    <location>
        <begin position="1"/>
        <end position="56"/>
    </location>
</feature>
<evidence type="ECO:0000256" key="1">
    <source>
        <dbReference type="SAM" id="MobiDB-lite"/>
    </source>
</evidence>
<dbReference type="InterPro" id="IPR043502">
    <property type="entry name" value="DNA/RNA_pol_sf"/>
</dbReference>
<gene>
    <name evidence="2" type="ORF">TBRA_LOCUS6027</name>
</gene>
<dbReference type="PANTHER" id="PTHR24559:SF444">
    <property type="entry name" value="REVERSE TRANSCRIPTASE DOMAIN-CONTAINING PROTEIN"/>
    <property type="match status" value="1"/>
</dbReference>
<feature type="compositionally biased region" description="Basic and acidic residues" evidence="1">
    <location>
        <begin position="44"/>
        <end position="56"/>
    </location>
</feature>
<dbReference type="GO" id="GO:0071897">
    <property type="term" value="P:DNA biosynthetic process"/>
    <property type="evidence" value="ECO:0007669"/>
    <property type="project" value="UniProtKB-ARBA"/>
</dbReference>
<dbReference type="Proteomes" id="UP000479190">
    <property type="component" value="Unassembled WGS sequence"/>
</dbReference>
<sequence>MHSVQTSLGKRKRGEARQSAAGPAEEPELGPIIEKHISPPRPLTPREGRSGEDRGGVRVFETGEKIAASAPLTLIEGCNGAAEKSRNNIIAVPAPLTLSEGCNGTRKKEPSKGRIDNFVSAPLTLREGRDDTQGVEEIKCDKIEVFASQIRSDNNDDTHHKAKLSKISSASSRASLAIASAAEQACIKALLDRVLGEHDDSEAESLECAGLSEITPEQEAAIRVVVDRLMTAEPGALGLTRLTEHHIDVQGASPIKHKMRRMFPPMLQVAHDEVKKMLAEGVIEPSASAWSSAPVIVKKADGSNRFCIDYSDLNKVTKKDAYPV</sequence>
<dbReference type="SUPFAM" id="SSF56672">
    <property type="entry name" value="DNA/RNA polymerases"/>
    <property type="match status" value="1"/>
</dbReference>
<protein>
    <recommendedName>
        <fullName evidence="4">Reverse transcriptase domain-containing protein</fullName>
    </recommendedName>
</protein>
<accession>A0A6H5IEK9</accession>
<name>A0A6H5IEK9_9HYME</name>
<evidence type="ECO:0008006" key="4">
    <source>
        <dbReference type="Google" id="ProtNLM"/>
    </source>
</evidence>
<evidence type="ECO:0000313" key="2">
    <source>
        <dbReference type="EMBL" id="CAB0034129.1"/>
    </source>
</evidence>
<dbReference type="PANTHER" id="PTHR24559">
    <property type="entry name" value="TRANSPOSON TY3-I GAG-POL POLYPROTEIN"/>
    <property type="match status" value="1"/>
</dbReference>
<dbReference type="Gene3D" id="3.10.10.10">
    <property type="entry name" value="HIV Type 1 Reverse Transcriptase, subunit A, domain 1"/>
    <property type="match status" value="1"/>
</dbReference>
<dbReference type="InterPro" id="IPR053134">
    <property type="entry name" value="RNA-dir_DNA_polymerase"/>
</dbReference>
<dbReference type="EMBL" id="CADCXV010000734">
    <property type="protein sequence ID" value="CAB0034129.1"/>
    <property type="molecule type" value="Genomic_DNA"/>
</dbReference>
<organism evidence="2 3">
    <name type="scientific">Trichogramma brassicae</name>
    <dbReference type="NCBI Taxonomy" id="86971"/>
    <lineage>
        <taxon>Eukaryota</taxon>
        <taxon>Metazoa</taxon>
        <taxon>Ecdysozoa</taxon>
        <taxon>Arthropoda</taxon>
        <taxon>Hexapoda</taxon>
        <taxon>Insecta</taxon>
        <taxon>Pterygota</taxon>
        <taxon>Neoptera</taxon>
        <taxon>Endopterygota</taxon>
        <taxon>Hymenoptera</taxon>
        <taxon>Apocrita</taxon>
        <taxon>Proctotrupomorpha</taxon>
        <taxon>Chalcidoidea</taxon>
        <taxon>Trichogrammatidae</taxon>
        <taxon>Trichogramma</taxon>
    </lineage>
</organism>
<evidence type="ECO:0000313" key="3">
    <source>
        <dbReference type="Proteomes" id="UP000479190"/>
    </source>
</evidence>
<proteinExistence type="predicted"/>
<reference evidence="2 3" key="1">
    <citation type="submission" date="2020-02" db="EMBL/GenBank/DDBJ databases">
        <authorList>
            <person name="Ferguson B K."/>
        </authorList>
    </citation>
    <scope>NUCLEOTIDE SEQUENCE [LARGE SCALE GENOMIC DNA]</scope>
</reference>
<dbReference type="OrthoDB" id="7552527at2759"/>
<keyword evidence="3" id="KW-1185">Reference proteome</keyword>
<dbReference type="AlphaFoldDB" id="A0A6H5IEK9"/>